<sequence length="110" mass="11968">MHDLDAGQDDASTPEILETHHWFDDAFDGAVILLHDAIRYLFWRTLIGVERSALSASSAARLAPLLSTVIVSGSPFCSIAFSMGAQQEIHRVARLVDGTVQVLPLVLVII</sequence>
<dbReference type="Proteomes" id="UP000494363">
    <property type="component" value="Unassembled WGS sequence"/>
</dbReference>
<keyword evidence="2" id="KW-1185">Reference proteome</keyword>
<reference evidence="1 2" key="1">
    <citation type="submission" date="2020-04" db="EMBL/GenBank/DDBJ databases">
        <authorList>
            <person name="De Canck E."/>
        </authorList>
    </citation>
    <scope>NUCLEOTIDE SEQUENCE [LARGE SCALE GENOMIC DNA]</scope>
    <source>
        <strain evidence="1 2">LMG 29542</strain>
    </source>
</reference>
<evidence type="ECO:0000313" key="2">
    <source>
        <dbReference type="Proteomes" id="UP000494363"/>
    </source>
</evidence>
<evidence type="ECO:0000313" key="1">
    <source>
        <dbReference type="EMBL" id="CAB3774743.1"/>
    </source>
</evidence>
<accession>A0A6J5F8P6</accession>
<proteinExistence type="predicted"/>
<name>A0A6J5F8P6_9BURK</name>
<organism evidence="1 2">
    <name type="scientific">Paraburkholderia humisilvae</name>
    <dbReference type="NCBI Taxonomy" id="627669"/>
    <lineage>
        <taxon>Bacteria</taxon>
        <taxon>Pseudomonadati</taxon>
        <taxon>Pseudomonadota</taxon>
        <taxon>Betaproteobacteria</taxon>
        <taxon>Burkholderiales</taxon>
        <taxon>Burkholderiaceae</taxon>
        <taxon>Paraburkholderia</taxon>
    </lineage>
</organism>
<protein>
    <submittedName>
        <fullName evidence="1">Uncharacterized protein</fullName>
    </submittedName>
</protein>
<dbReference type="AlphaFoldDB" id="A0A6J5F8P6"/>
<gene>
    <name evidence="1" type="ORF">LMG29542_08121</name>
</gene>
<dbReference type="EMBL" id="CADIKH010000161">
    <property type="protein sequence ID" value="CAB3774743.1"/>
    <property type="molecule type" value="Genomic_DNA"/>
</dbReference>